<dbReference type="GO" id="GO:0006355">
    <property type="term" value="P:regulation of DNA-templated transcription"/>
    <property type="evidence" value="ECO:0007669"/>
    <property type="project" value="InterPro"/>
</dbReference>
<accession>A0A3B0SUD4</accession>
<dbReference type="GO" id="GO:0003677">
    <property type="term" value="F:DNA binding"/>
    <property type="evidence" value="ECO:0007669"/>
    <property type="project" value="InterPro"/>
</dbReference>
<dbReference type="AlphaFoldDB" id="A0A3B0SUD4"/>
<feature type="domain" description="Polymerase nucleotidyl transferase" evidence="1">
    <location>
        <begin position="86"/>
        <end position="144"/>
    </location>
</feature>
<dbReference type="GO" id="GO:0016779">
    <property type="term" value="F:nucleotidyltransferase activity"/>
    <property type="evidence" value="ECO:0007669"/>
    <property type="project" value="InterPro"/>
</dbReference>
<dbReference type="InterPro" id="IPR002934">
    <property type="entry name" value="Polymerase_NTP_transf_dom"/>
</dbReference>
<dbReference type="Pfam" id="PF01909">
    <property type="entry name" value="NTP_transf_2"/>
    <property type="match status" value="1"/>
</dbReference>
<evidence type="ECO:0000313" key="3">
    <source>
        <dbReference type="EMBL" id="VAW09128.1"/>
    </source>
</evidence>
<dbReference type="Pfam" id="PF09339">
    <property type="entry name" value="HTH_IclR"/>
    <property type="match status" value="1"/>
</dbReference>
<reference evidence="3" key="1">
    <citation type="submission" date="2018-06" db="EMBL/GenBank/DDBJ databases">
        <authorList>
            <person name="Zhirakovskaya E."/>
        </authorList>
    </citation>
    <scope>NUCLEOTIDE SEQUENCE</scope>
</reference>
<organism evidence="3">
    <name type="scientific">hydrothermal vent metagenome</name>
    <dbReference type="NCBI Taxonomy" id="652676"/>
    <lineage>
        <taxon>unclassified sequences</taxon>
        <taxon>metagenomes</taxon>
        <taxon>ecological metagenomes</taxon>
    </lineage>
</organism>
<dbReference type="Gene3D" id="3.30.460.10">
    <property type="entry name" value="Beta Polymerase, domain 2"/>
    <property type="match status" value="1"/>
</dbReference>
<dbReference type="InterPro" id="IPR043519">
    <property type="entry name" value="NT_sf"/>
</dbReference>
<dbReference type="SUPFAM" id="SSF46785">
    <property type="entry name" value="Winged helix' DNA-binding domain"/>
    <property type="match status" value="1"/>
</dbReference>
<dbReference type="CDD" id="cd05403">
    <property type="entry name" value="NT_KNTase_like"/>
    <property type="match status" value="1"/>
</dbReference>
<proteinExistence type="predicted"/>
<protein>
    <recommendedName>
        <fullName evidence="4">Polymerase nucleotidyl transferase domain-containing protein</fullName>
    </recommendedName>
</protein>
<evidence type="ECO:0008006" key="4">
    <source>
        <dbReference type="Google" id="ProtNLM"/>
    </source>
</evidence>
<dbReference type="InterPro" id="IPR036390">
    <property type="entry name" value="WH_DNA-bd_sf"/>
</dbReference>
<dbReference type="InterPro" id="IPR005471">
    <property type="entry name" value="Tscrpt_reg_IclR_N"/>
</dbReference>
<dbReference type="EMBL" id="UOEK01000523">
    <property type="protein sequence ID" value="VAW09128.1"/>
    <property type="molecule type" value="Genomic_DNA"/>
</dbReference>
<evidence type="ECO:0000259" key="2">
    <source>
        <dbReference type="Pfam" id="PF09339"/>
    </source>
</evidence>
<sequence>MLAETTAELNMRTIARLAGVSVAQVSRVLPHLVELGVVERRDVPPSSLFRLVPEHISTGPLLALARPRDAVIEGMGRIAHELPVTPSSVIVFGSFARGEADVESDIDSVVVRPADREASDEGWQEAVEQWQTAVQRLSGNPVEVLELGVEEIAICLRSGRQIWRDIRRDGVVVHGLSLRELEVYAVT</sequence>
<feature type="domain" description="HTH iclR-type" evidence="2">
    <location>
        <begin position="2"/>
        <end position="41"/>
    </location>
</feature>
<dbReference type="SUPFAM" id="SSF81301">
    <property type="entry name" value="Nucleotidyltransferase"/>
    <property type="match status" value="1"/>
</dbReference>
<gene>
    <name evidence="3" type="ORF">MNBD_ACTINO02-359</name>
</gene>
<name>A0A3B0SUD4_9ZZZZ</name>
<evidence type="ECO:0000259" key="1">
    <source>
        <dbReference type="Pfam" id="PF01909"/>
    </source>
</evidence>